<reference evidence="10" key="1">
    <citation type="journal article" date="2019" name="Int. J. Syst. Evol. Microbiol.">
        <title>The Global Catalogue of Microorganisms (GCM) 10K type strain sequencing project: providing services to taxonomists for standard genome sequencing and annotation.</title>
        <authorList>
            <consortium name="The Broad Institute Genomics Platform"/>
            <consortium name="The Broad Institute Genome Sequencing Center for Infectious Disease"/>
            <person name="Wu L."/>
            <person name="Ma J."/>
        </authorList>
    </citation>
    <scope>NUCLEOTIDE SEQUENCE [LARGE SCALE GENOMIC DNA]</scope>
    <source>
        <strain evidence="10">CGMCC 1.12966</strain>
    </source>
</reference>
<feature type="domain" description="RagB/SusD" evidence="7">
    <location>
        <begin position="319"/>
        <end position="473"/>
    </location>
</feature>
<protein>
    <submittedName>
        <fullName evidence="9">Starch-binding protein</fullName>
    </submittedName>
</protein>
<evidence type="ECO:0000313" key="9">
    <source>
        <dbReference type="EMBL" id="GHE39587.1"/>
    </source>
</evidence>
<feature type="transmembrane region" description="Helical" evidence="6">
    <location>
        <begin position="21"/>
        <end position="42"/>
    </location>
</feature>
<dbReference type="InterPro" id="IPR012944">
    <property type="entry name" value="SusD_RagB_dom"/>
</dbReference>
<evidence type="ECO:0000256" key="4">
    <source>
        <dbReference type="ARBA" id="ARBA00023136"/>
    </source>
</evidence>
<proteinExistence type="inferred from homology"/>
<dbReference type="Proteomes" id="UP000620550">
    <property type="component" value="Unassembled WGS sequence"/>
</dbReference>
<dbReference type="InterPro" id="IPR011990">
    <property type="entry name" value="TPR-like_helical_dom_sf"/>
</dbReference>
<keyword evidence="6" id="KW-1133">Transmembrane helix</keyword>
<dbReference type="CDD" id="cd08977">
    <property type="entry name" value="SusD"/>
    <property type="match status" value="1"/>
</dbReference>
<dbReference type="EMBL" id="BNAF01000008">
    <property type="protein sequence ID" value="GHE39587.1"/>
    <property type="molecule type" value="Genomic_DNA"/>
</dbReference>
<comment type="subcellular location">
    <subcellularLocation>
        <location evidence="1">Cell outer membrane</location>
    </subcellularLocation>
</comment>
<feature type="domain" description="SusD-like N-terminal" evidence="8">
    <location>
        <begin position="115"/>
        <end position="236"/>
    </location>
</feature>
<comment type="similarity">
    <text evidence="2">Belongs to the SusD family.</text>
</comment>
<dbReference type="InterPro" id="IPR033985">
    <property type="entry name" value="SusD-like_N"/>
</dbReference>
<accession>A0ABQ3HVT6</accession>
<evidence type="ECO:0000256" key="6">
    <source>
        <dbReference type="SAM" id="Phobius"/>
    </source>
</evidence>
<keyword evidence="4 6" id="KW-0472">Membrane</keyword>
<dbReference type="Gene3D" id="1.25.40.390">
    <property type="match status" value="1"/>
</dbReference>
<name>A0ABQ3HVT6_9SPHI</name>
<evidence type="ECO:0000256" key="2">
    <source>
        <dbReference type="ARBA" id="ARBA00006275"/>
    </source>
</evidence>
<dbReference type="Pfam" id="PF07980">
    <property type="entry name" value="SusD_RagB"/>
    <property type="match status" value="1"/>
</dbReference>
<gene>
    <name evidence="9" type="ORF">GCM10017764_23540</name>
</gene>
<comment type="caution">
    <text evidence="9">The sequence shown here is derived from an EMBL/GenBank/DDBJ whole genome shotgun (WGS) entry which is preliminary data.</text>
</comment>
<evidence type="ECO:0000259" key="7">
    <source>
        <dbReference type="Pfam" id="PF07980"/>
    </source>
</evidence>
<keyword evidence="5" id="KW-0998">Cell outer membrane</keyword>
<keyword evidence="10" id="KW-1185">Reference proteome</keyword>
<evidence type="ECO:0000313" key="10">
    <source>
        <dbReference type="Proteomes" id="UP000620550"/>
    </source>
</evidence>
<sequence length="474" mass="52734">MAAIGLFAARYYLKDIKMKTLAIRIIGSIGIAMLGSCADSILNKDPISSFSADGFYKTASDAQAGVYGIYSGVQSAFRLNFAYWGEGRADAVQTNHAGDPFALQQNLLTPIITSARWDNLYVIISRANYAIKYIPTVFESEDSALRNQLLGQSRALRALAYFYLVRVWGDVPLVLEPYESINQELFVSKTSSGAVLDQIEEDLLFASANCAASYGGERNRVLITKGGADALLTQVYMWRKKYAEAVESADRVLDNSLYALVAMSAWNDIFAGGLSTESIFEVGYNEVQTNALRVLYALGSDADYFPSESFRNSFEDGDLRRTRIWDNTQAQPRKIWKFFGEGFNDESADPSANNIVMLRLADIMLLKAEAHANLNQADLALPLLNTIRRRAGLEALDVASATSLYGDLVSAILHERSIELCFEGHRWFDLVRTGRAIETMQPINGLSSAENIFWPIHEDAINRNPNIEQNDFYK</sequence>
<evidence type="ECO:0000256" key="5">
    <source>
        <dbReference type="ARBA" id="ARBA00023237"/>
    </source>
</evidence>
<keyword evidence="6" id="KW-0812">Transmembrane</keyword>
<evidence type="ECO:0000259" key="8">
    <source>
        <dbReference type="Pfam" id="PF14322"/>
    </source>
</evidence>
<evidence type="ECO:0000256" key="1">
    <source>
        <dbReference type="ARBA" id="ARBA00004442"/>
    </source>
</evidence>
<organism evidence="9 10">
    <name type="scientific">Sphingobacterium griseoflavum</name>
    <dbReference type="NCBI Taxonomy" id="1474952"/>
    <lineage>
        <taxon>Bacteria</taxon>
        <taxon>Pseudomonadati</taxon>
        <taxon>Bacteroidota</taxon>
        <taxon>Sphingobacteriia</taxon>
        <taxon>Sphingobacteriales</taxon>
        <taxon>Sphingobacteriaceae</taxon>
        <taxon>Sphingobacterium</taxon>
    </lineage>
</organism>
<evidence type="ECO:0000256" key="3">
    <source>
        <dbReference type="ARBA" id="ARBA00022729"/>
    </source>
</evidence>
<keyword evidence="3" id="KW-0732">Signal</keyword>
<dbReference type="Pfam" id="PF14322">
    <property type="entry name" value="SusD-like_3"/>
    <property type="match status" value="1"/>
</dbReference>
<dbReference type="SUPFAM" id="SSF48452">
    <property type="entry name" value="TPR-like"/>
    <property type="match status" value="1"/>
</dbReference>